<evidence type="ECO:0000313" key="2">
    <source>
        <dbReference type="EMBL" id="KAG2853257.1"/>
    </source>
</evidence>
<feature type="compositionally biased region" description="Basic and acidic residues" evidence="1">
    <location>
        <begin position="14"/>
        <end position="32"/>
    </location>
</feature>
<dbReference type="EMBL" id="RCMK01000411">
    <property type="protein sequence ID" value="KAG2930231.1"/>
    <property type="molecule type" value="Genomic_DNA"/>
</dbReference>
<evidence type="ECO:0000313" key="4">
    <source>
        <dbReference type="EMBL" id="KAG2930231.1"/>
    </source>
</evidence>
<comment type="caution">
    <text evidence="5">The sequence shown here is derived from an EMBL/GenBank/DDBJ whole genome shotgun (WGS) entry which is preliminary data.</text>
</comment>
<accession>A0A8T1FSU3</accession>
<evidence type="ECO:0000256" key="1">
    <source>
        <dbReference type="SAM" id="MobiDB-lite"/>
    </source>
</evidence>
<proteinExistence type="predicted"/>
<protein>
    <submittedName>
        <fullName evidence="5">Uncharacterized protein</fullName>
    </submittedName>
</protein>
<gene>
    <name evidence="2" type="ORF">PC113_g14337</name>
    <name evidence="3" type="ORF">PC115_g13405</name>
    <name evidence="4" type="ORF">PC117_g13755</name>
    <name evidence="5" type="ORF">PC118_g14035</name>
</gene>
<evidence type="ECO:0000313" key="3">
    <source>
        <dbReference type="EMBL" id="KAG2909058.1"/>
    </source>
</evidence>
<dbReference type="Proteomes" id="UP000735874">
    <property type="component" value="Unassembled WGS sequence"/>
</dbReference>
<evidence type="ECO:0000313" key="6">
    <source>
        <dbReference type="Proteomes" id="UP000697107"/>
    </source>
</evidence>
<dbReference type="EMBL" id="RCML01000499">
    <property type="protein sequence ID" value="KAG2975260.1"/>
    <property type="molecule type" value="Genomic_DNA"/>
</dbReference>
<organism evidence="5 6">
    <name type="scientific">Phytophthora cactorum</name>
    <dbReference type="NCBI Taxonomy" id="29920"/>
    <lineage>
        <taxon>Eukaryota</taxon>
        <taxon>Sar</taxon>
        <taxon>Stramenopiles</taxon>
        <taxon>Oomycota</taxon>
        <taxon>Peronosporomycetes</taxon>
        <taxon>Peronosporales</taxon>
        <taxon>Peronosporaceae</taxon>
        <taxon>Phytophthora</taxon>
    </lineage>
</organism>
<name>A0A8T1FSU3_9STRA</name>
<reference evidence="5" key="1">
    <citation type="submission" date="2018-10" db="EMBL/GenBank/DDBJ databases">
        <title>Effector identification in a new, highly contiguous assembly of the strawberry crown rot pathogen Phytophthora cactorum.</title>
        <authorList>
            <person name="Armitage A.D."/>
            <person name="Nellist C.F."/>
            <person name="Bates H."/>
            <person name="Vickerstaff R.J."/>
            <person name="Harrison R.J."/>
        </authorList>
    </citation>
    <scope>NUCLEOTIDE SEQUENCE</scope>
    <source>
        <strain evidence="2">15-7</strain>
        <strain evidence="3">4032</strain>
        <strain evidence="4">4040</strain>
        <strain evidence="5">P415</strain>
    </source>
</reference>
<dbReference type="AlphaFoldDB" id="A0A8T1FSU3"/>
<dbReference type="Proteomes" id="UP000774804">
    <property type="component" value="Unassembled WGS sequence"/>
</dbReference>
<dbReference type="Proteomes" id="UP000736787">
    <property type="component" value="Unassembled WGS sequence"/>
</dbReference>
<dbReference type="EMBL" id="RCMI01000477">
    <property type="protein sequence ID" value="KAG2909058.1"/>
    <property type="molecule type" value="Genomic_DNA"/>
</dbReference>
<sequence length="45" mass="4891">MMRRRTSGGSESDEAARFGDDDAVEKRDRTKGTTDLTGALVTRSS</sequence>
<dbReference type="EMBL" id="RCMG01000491">
    <property type="protein sequence ID" value="KAG2853257.1"/>
    <property type="molecule type" value="Genomic_DNA"/>
</dbReference>
<feature type="region of interest" description="Disordered" evidence="1">
    <location>
        <begin position="1"/>
        <end position="45"/>
    </location>
</feature>
<dbReference type="Proteomes" id="UP000697107">
    <property type="component" value="Unassembled WGS sequence"/>
</dbReference>
<evidence type="ECO:0000313" key="5">
    <source>
        <dbReference type="EMBL" id="KAG2975260.1"/>
    </source>
</evidence>